<gene>
    <name evidence="1" type="ORF">D9756_001250</name>
</gene>
<dbReference type="EMBL" id="JAACJO010000005">
    <property type="protein sequence ID" value="KAF5358103.1"/>
    <property type="molecule type" value="Genomic_DNA"/>
</dbReference>
<comment type="caution">
    <text evidence="1">The sequence shown here is derived from an EMBL/GenBank/DDBJ whole genome shotgun (WGS) entry which is preliminary data.</text>
</comment>
<dbReference type="AlphaFoldDB" id="A0A8H5LIB5"/>
<proteinExistence type="predicted"/>
<name>A0A8H5LIB5_9AGAR</name>
<dbReference type="OrthoDB" id="3429912at2759"/>
<keyword evidence="2" id="KW-1185">Reference proteome</keyword>
<organism evidence="1 2">
    <name type="scientific">Leucocoprinus leucothites</name>
    <dbReference type="NCBI Taxonomy" id="201217"/>
    <lineage>
        <taxon>Eukaryota</taxon>
        <taxon>Fungi</taxon>
        <taxon>Dikarya</taxon>
        <taxon>Basidiomycota</taxon>
        <taxon>Agaricomycotina</taxon>
        <taxon>Agaricomycetes</taxon>
        <taxon>Agaricomycetidae</taxon>
        <taxon>Agaricales</taxon>
        <taxon>Agaricineae</taxon>
        <taxon>Agaricaceae</taxon>
        <taxon>Leucocoprinus</taxon>
    </lineage>
</organism>
<dbReference type="Proteomes" id="UP000559027">
    <property type="component" value="Unassembled WGS sequence"/>
</dbReference>
<reference evidence="1 2" key="1">
    <citation type="journal article" date="2020" name="ISME J.">
        <title>Uncovering the hidden diversity of litter-decomposition mechanisms in mushroom-forming fungi.</title>
        <authorList>
            <person name="Floudas D."/>
            <person name="Bentzer J."/>
            <person name="Ahren D."/>
            <person name="Johansson T."/>
            <person name="Persson P."/>
            <person name="Tunlid A."/>
        </authorList>
    </citation>
    <scope>NUCLEOTIDE SEQUENCE [LARGE SCALE GENOMIC DNA]</scope>
    <source>
        <strain evidence="1 2">CBS 146.42</strain>
    </source>
</reference>
<sequence>MNEFNFESEMGLVADMSTFPPTMARPPNPTDDGAMMSALTMENIMSGRFWDRILVPGYNSMDGLNGGFVFSAGGSGLITPRFGLSPMQSGANMPSRGHAQKLLTQSTINAAFNHHGQLKDGIKLNS</sequence>
<protein>
    <submittedName>
        <fullName evidence="1">Uncharacterized protein</fullName>
    </submittedName>
</protein>
<evidence type="ECO:0000313" key="2">
    <source>
        <dbReference type="Proteomes" id="UP000559027"/>
    </source>
</evidence>
<accession>A0A8H5LIB5</accession>
<evidence type="ECO:0000313" key="1">
    <source>
        <dbReference type="EMBL" id="KAF5358103.1"/>
    </source>
</evidence>